<dbReference type="InterPro" id="IPR033655">
    <property type="entry name" value="TGS_RelA/SpoT"/>
</dbReference>
<dbReference type="Gene3D" id="1.10.3210.10">
    <property type="entry name" value="Hypothetical protein af1432"/>
    <property type="match status" value="1"/>
</dbReference>
<comment type="caution">
    <text evidence="2">The sequence shown here is derived from an EMBL/GenBank/DDBJ whole genome shotgun (WGS) entry which is preliminary data.</text>
</comment>
<evidence type="ECO:0000313" key="3">
    <source>
        <dbReference type="Proteomes" id="UP000030101"/>
    </source>
</evidence>
<dbReference type="PANTHER" id="PTHR21262">
    <property type="entry name" value="GUANOSINE-3',5'-BIS DIPHOSPHATE 3'-PYROPHOSPHOHYDROLASE"/>
    <property type="match status" value="1"/>
</dbReference>
<gene>
    <name evidence="2" type="ORF">HQ43_05590</name>
</gene>
<dbReference type="Proteomes" id="UP000030101">
    <property type="component" value="Unassembled WGS sequence"/>
</dbReference>
<organism evidence="2 3">
    <name type="scientific">Porphyromonas canoris</name>
    <dbReference type="NCBI Taxonomy" id="36875"/>
    <lineage>
        <taxon>Bacteria</taxon>
        <taxon>Pseudomonadati</taxon>
        <taxon>Bacteroidota</taxon>
        <taxon>Bacteroidia</taxon>
        <taxon>Bacteroidales</taxon>
        <taxon>Porphyromonadaceae</taxon>
        <taxon>Porphyromonas</taxon>
    </lineage>
</organism>
<dbReference type="InterPro" id="IPR045600">
    <property type="entry name" value="RelA/SpoT_AH_RIS"/>
</dbReference>
<dbReference type="SUPFAM" id="SSF81301">
    <property type="entry name" value="Nucleotidyltransferase"/>
    <property type="match status" value="1"/>
</dbReference>
<dbReference type="CDD" id="cd01668">
    <property type="entry name" value="TGS_RSH"/>
    <property type="match status" value="1"/>
</dbReference>
<dbReference type="SUPFAM" id="SSF81271">
    <property type="entry name" value="TGS-like"/>
    <property type="match status" value="1"/>
</dbReference>
<dbReference type="Gene3D" id="3.10.20.30">
    <property type="match status" value="1"/>
</dbReference>
<dbReference type="InterPro" id="IPR012675">
    <property type="entry name" value="Beta-grasp_dom_sf"/>
</dbReference>
<dbReference type="InterPro" id="IPR043519">
    <property type="entry name" value="NT_sf"/>
</dbReference>
<dbReference type="Pfam" id="PF19296">
    <property type="entry name" value="RelA_AH_RIS"/>
    <property type="match status" value="1"/>
</dbReference>
<sequence length="730" mass="83381">MFTPNEQAQLITLARELLSHKEISGHPSRKWILDTIKRSVEEGHLDRDKNGISGLHRHLRTAIFALEEIGLGADCAVAILLYRSAHKGRLSLQEISKNVGEEVAHMIALLLKTSELYARNTAINSENFRNLLLSFAEDIRVILIMLADRMVLLRLVNKIPDDSFRIALAMEVSFLYAPLAHRLGLYVIKSEMEDLCLKYTDRETFDFIKKKLNETKRDRDAYIARFIAPIKERLQKEGLRFQIKGRTKSISSIRNKLKKQQIEFENIYDLFAIRIVIDAPVQREKSLCWQAYSVVTDMYRPNPQRLKDWISAPKSNGYESLHITVMGPENRWVEVQIRTERMDEIAEKGLAAHWRYKGIKSEDSLDEFMKGVRQLLEDKEHQSADLIKEFKMDIYDKEIYVFTPKGELINLPKGATVLDFAFAIHSGLGLRCVGGNVNGKNVTIKYVLNNGDSVRILTSGTQEAKPDWLKFVQTAKARSKIKQSLREKSAKSIEFTKEELARRFKNRKVELDDAELFRFIKKKGFRTVTDFYLALAEGSISLNQVVDEYKQIIDEKSIPAESRTQRSAETFVRTTLPEEIAQGQDVLVIDKNLTGIEYHLAKCCKPIFGDKVFAYVSTNGIKVHRMDCPNAPDLFQRFGYRILQAQWAGAGNAGYEVTLRVVGNDDISIVSNITGNISKIEQVTLRSFNIESYDGLFVGTFVVYLKDYNALTSLTKRVMAVKGVKSVERI</sequence>
<dbReference type="InterPro" id="IPR012676">
    <property type="entry name" value="TGS-like"/>
</dbReference>
<dbReference type="SMART" id="SM00954">
    <property type="entry name" value="RelA_SpoT"/>
    <property type="match status" value="1"/>
</dbReference>
<dbReference type="Pfam" id="PF13291">
    <property type="entry name" value="ACT_4"/>
    <property type="match status" value="1"/>
</dbReference>
<evidence type="ECO:0000313" key="2">
    <source>
        <dbReference type="EMBL" id="KGN91589.1"/>
    </source>
</evidence>
<dbReference type="SUPFAM" id="SSF109604">
    <property type="entry name" value="HD-domain/PDEase-like"/>
    <property type="match status" value="1"/>
</dbReference>
<dbReference type="InterPro" id="IPR007685">
    <property type="entry name" value="RelA_SpoT"/>
</dbReference>
<dbReference type="PROSITE" id="PS51880">
    <property type="entry name" value="TGS"/>
    <property type="match status" value="1"/>
</dbReference>
<reference evidence="2 3" key="1">
    <citation type="submission" date="2014-08" db="EMBL/GenBank/DDBJ databases">
        <title>Porphyromonas canoris strain:OH2762 Genome sequencing.</title>
        <authorList>
            <person name="Wallis C."/>
            <person name="Deusch O."/>
            <person name="O'Flynn C."/>
            <person name="Davis I."/>
            <person name="Jospin G."/>
            <person name="Darling A.E."/>
            <person name="Coil D.A."/>
            <person name="Alexiev A."/>
            <person name="Horsfall A."/>
            <person name="Kirkwood N."/>
            <person name="Harris S."/>
            <person name="Eisen J.A."/>
        </authorList>
    </citation>
    <scope>NUCLEOTIDE SEQUENCE [LARGE SCALE GENOMIC DNA]</scope>
    <source>
        <strain evidence="3">COT-108 OH2762</strain>
    </source>
</reference>
<dbReference type="InterPro" id="IPR004095">
    <property type="entry name" value="TGS"/>
</dbReference>
<dbReference type="PANTHER" id="PTHR21262:SF31">
    <property type="entry name" value="GTP PYROPHOSPHOKINASE"/>
    <property type="match status" value="1"/>
</dbReference>
<protein>
    <submittedName>
        <fullName evidence="2">MFS transporter</fullName>
    </submittedName>
</protein>
<dbReference type="Pfam" id="PF13328">
    <property type="entry name" value="HD_4"/>
    <property type="match status" value="1"/>
</dbReference>
<dbReference type="Gene3D" id="3.30.460.10">
    <property type="entry name" value="Beta Polymerase, domain 2"/>
    <property type="match status" value="1"/>
</dbReference>
<dbReference type="RefSeq" id="WP_036790787.1">
    <property type="nucleotide sequence ID" value="NZ_JQZV01000013.1"/>
</dbReference>
<evidence type="ECO:0000259" key="1">
    <source>
        <dbReference type="PROSITE" id="PS51880"/>
    </source>
</evidence>
<accession>A0ABR4XJE4</accession>
<dbReference type="Gene3D" id="3.30.70.260">
    <property type="match status" value="1"/>
</dbReference>
<feature type="domain" description="TGS" evidence="1">
    <location>
        <begin position="397"/>
        <end position="458"/>
    </location>
</feature>
<dbReference type="EMBL" id="JQZV01000013">
    <property type="protein sequence ID" value="KGN91589.1"/>
    <property type="molecule type" value="Genomic_DNA"/>
</dbReference>
<dbReference type="InterPro" id="IPR002912">
    <property type="entry name" value="ACT_dom"/>
</dbReference>
<name>A0ABR4XJE4_9PORP</name>
<dbReference type="CDD" id="cd05399">
    <property type="entry name" value="NT_Rel-Spo_like"/>
    <property type="match status" value="1"/>
</dbReference>
<proteinExistence type="predicted"/>
<keyword evidence="3" id="KW-1185">Reference proteome</keyword>
<dbReference type="Pfam" id="PF02824">
    <property type="entry name" value="TGS"/>
    <property type="match status" value="1"/>
</dbReference>
<dbReference type="Pfam" id="PF04607">
    <property type="entry name" value="RelA_SpoT"/>
    <property type="match status" value="1"/>
</dbReference>